<feature type="region of interest" description="Disordered" evidence="1">
    <location>
        <begin position="1"/>
        <end position="38"/>
    </location>
</feature>
<organism evidence="2 3">
    <name type="scientific">Vitis vinifera</name>
    <name type="common">Grape</name>
    <dbReference type="NCBI Taxonomy" id="29760"/>
    <lineage>
        <taxon>Eukaryota</taxon>
        <taxon>Viridiplantae</taxon>
        <taxon>Streptophyta</taxon>
        <taxon>Embryophyta</taxon>
        <taxon>Tracheophyta</taxon>
        <taxon>Spermatophyta</taxon>
        <taxon>Magnoliopsida</taxon>
        <taxon>eudicotyledons</taxon>
        <taxon>Gunneridae</taxon>
        <taxon>Pentapetalae</taxon>
        <taxon>rosids</taxon>
        <taxon>Vitales</taxon>
        <taxon>Vitaceae</taxon>
        <taxon>Viteae</taxon>
        <taxon>Vitis</taxon>
    </lineage>
</organism>
<sequence length="113" mass="13297">MSTATRRLKWHPSPPTPSPRILNLPRRHSRRPPKPPAADFLLRRSCRRAKLETLFHQERAFSKTVPIVVFDSGCERRERVEEGEEEEEVVAVVEAEEERWRVEAEILRRSAIF</sequence>
<reference evidence="2 3" key="1">
    <citation type="journal article" date="2018" name="PLoS Genet.">
        <title>Population sequencing reveals clonal diversity and ancestral inbreeding in the grapevine cultivar Chardonnay.</title>
        <authorList>
            <person name="Roach M.J."/>
            <person name="Johnson D.L."/>
            <person name="Bohlmann J."/>
            <person name="van Vuuren H.J."/>
            <person name="Jones S.J."/>
            <person name="Pretorius I.S."/>
            <person name="Schmidt S.A."/>
            <person name="Borneman A.R."/>
        </authorList>
    </citation>
    <scope>NUCLEOTIDE SEQUENCE [LARGE SCALE GENOMIC DNA]</scope>
    <source>
        <strain evidence="3">cv. Chardonnay</strain>
        <tissue evidence="2">Leaf</tissue>
    </source>
</reference>
<dbReference type="Proteomes" id="UP000288805">
    <property type="component" value="Unassembled WGS sequence"/>
</dbReference>
<evidence type="ECO:0000313" key="3">
    <source>
        <dbReference type="Proteomes" id="UP000288805"/>
    </source>
</evidence>
<dbReference type="AlphaFoldDB" id="A0A438DBH5"/>
<dbReference type="EMBL" id="QGNW01001705">
    <property type="protein sequence ID" value="RVW32811.1"/>
    <property type="molecule type" value="Genomic_DNA"/>
</dbReference>
<feature type="compositionally biased region" description="Basic residues" evidence="1">
    <location>
        <begin position="1"/>
        <end position="10"/>
    </location>
</feature>
<dbReference type="PANTHER" id="PTHR35468">
    <property type="entry name" value="MYOSIN-LIKE PROTEIN"/>
    <property type="match status" value="1"/>
</dbReference>
<proteinExistence type="predicted"/>
<name>A0A438DBH5_VITVI</name>
<gene>
    <name evidence="2" type="ORF">CK203_100173</name>
</gene>
<accession>A0A438DBH5</accession>
<protein>
    <submittedName>
        <fullName evidence="2">Uncharacterized protein</fullName>
    </submittedName>
</protein>
<comment type="caution">
    <text evidence="2">The sequence shown here is derived from an EMBL/GenBank/DDBJ whole genome shotgun (WGS) entry which is preliminary data.</text>
</comment>
<evidence type="ECO:0000256" key="1">
    <source>
        <dbReference type="SAM" id="MobiDB-lite"/>
    </source>
</evidence>
<dbReference type="PANTHER" id="PTHR35468:SF1">
    <property type="entry name" value="MYOSIN-LIKE PROTEIN"/>
    <property type="match status" value="1"/>
</dbReference>
<evidence type="ECO:0000313" key="2">
    <source>
        <dbReference type="EMBL" id="RVW32811.1"/>
    </source>
</evidence>